<reference evidence="3" key="3">
    <citation type="submission" date="2015-04" db="UniProtKB">
        <authorList>
            <consortium name="EnsemblPlants"/>
        </authorList>
    </citation>
    <scope>IDENTIFICATION</scope>
    <source>
        <strain evidence="3">cv. Jemalong A17</strain>
    </source>
</reference>
<sequence>MIFYVLAAIFSLSVSVGRKIDFQIQSRVINLWTTPDHFNPNEVGSMHMILLDDQALEGGDSSNKGEAVAAIDTRASKPLGKRPVQSVEGLTTTFSV</sequence>
<evidence type="ECO:0000313" key="2">
    <source>
        <dbReference type="EMBL" id="KEH19359.1"/>
    </source>
</evidence>
<organism evidence="2 4">
    <name type="scientific">Medicago truncatula</name>
    <name type="common">Barrel medic</name>
    <name type="synonym">Medicago tribuloides</name>
    <dbReference type="NCBI Taxonomy" id="3880"/>
    <lineage>
        <taxon>Eukaryota</taxon>
        <taxon>Viridiplantae</taxon>
        <taxon>Streptophyta</taxon>
        <taxon>Embryophyta</taxon>
        <taxon>Tracheophyta</taxon>
        <taxon>Spermatophyta</taxon>
        <taxon>Magnoliopsida</taxon>
        <taxon>eudicotyledons</taxon>
        <taxon>Gunneridae</taxon>
        <taxon>Pentapetalae</taxon>
        <taxon>rosids</taxon>
        <taxon>fabids</taxon>
        <taxon>Fabales</taxon>
        <taxon>Fabaceae</taxon>
        <taxon>Papilionoideae</taxon>
        <taxon>50 kb inversion clade</taxon>
        <taxon>NPAAA clade</taxon>
        <taxon>Hologalegina</taxon>
        <taxon>IRL clade</taxon>
        <taxon>Trifolieae</taxon>
        <taxon>Medicago</taxon>
    </lineage>
</organism>
<accession>A0A072TPG5</accession>
<dbReference type="Proteomes" id="UP000002051">
    <property type="component" value="Chromosome 8"/>
</dbReference>
<proteinExistence type="predicted"/>
<keyword evidence="1" id="KW-0732">Signal</keyword>
<feature type="signal peptide" evidence="1">
    <location>
        <begin position="1"/>
        <end position="17"/>
    </location>
</feature>
<evidence type="ECO:0008006" key="5">
    <source>
        <dbReference type="Google" id="ProtNLM"/>
    </source>
</evidence>
<reference evidence="2 4" key="2">
    <citation type="journal article" date="2014" name="BMC Genomics">
        <title>An improved genome release (version Mt4.0) for the model legume Medicago truncatula.</title>
        <authorList>
            <person name="Tang H."/>
            <person name="Krishnakumar V."/>
            <person name="Bidwell S."/>
            <person name="Rosen B."/>
            <person name="Chan A."/>
            <person name="Zhou S."/>
            <person name="Gentzbittel L."/>
            <person name="Childs K.L."/>
            <person name="Yandell M."/>
            <person name="Gundlach H."/>
            <person name="Mayer K.F."/>
            <person name="Schwartz D.C."/>
            <person name="Town C.D."/>
        </authorList>
    </citation>
    <scope>GENOME REANNOTATION</scope>
    <source>
        <strain evidence="2">A17</strain>
        <strain evidence="3 4">cv. Jemalong A17</strain>
    </source>
</reference>
<evidence type="ECO:0000256" key="1">
    <source>
        <dbReference type="SAM" id="SignalP"/>
    </source>
</evidence>
<evidence type="ECO:0000313" key="4">
    <source>
        <dbReference type="Proteomes" id="UP000002051"/>
    </source>
</evidence>
<reference evidence="2 4" key="1">
    <citation type="journal article" date="2011" name="Nature">
        <title>The Medicago genome provides insight into the evolution of rhizobial symbioses.</title>
        <authorList>
            <person name="Young N.D."/>
            <person name="Debelle F."/>
            <person name="Oldroyd G.E."/>
            <person name="Geurts R."/>
            <person name="Cannon S.B."/>
            <person name="Udvardi M.K."/>
            <person name="Benedito V.A."/>
            <person name="Mayer K.F."/>
            <person name="Gouzy J."/>
            <person name="Schoof H."/>
            <person name="Van de Peer Y."/>
            <person name="Proost S."/>
            <person name="Cook D.R."/>
            <person name="Meyers B.C."/>
            <person name="Spannagl M."/>
            <person name="Cheung F."/>
            <person name="De Mita S."/>
            <person name="Krishnakumar V."/>
            <person name="Gundlach H."/>
            <person name="Zhou S."/>
            <person name="Mudge J."/>
            <person name="Bharti A.K."/>
            <person name="Murray J.D."/>
            <person name="Naoumkina M.A."/>
            <person name="Rosen B."/>
            <person name="Silverstein K.A."/>
            <person name="Tang H."/>
            <person name="Rombauts S."/>
            <person name="Zhao P.X."/>
            <person name="Zhou P."/>
            <person name="Barbe V."/>
            <person name="Bardou P."/>
            <person name="Bechner M."/>
            <person name="Bellec A."/>
            <person name="Berger A."/>
            <person name="Berges H."/>
            <person name="Bidwell S."/>
            <person name="Bisseling T."/>
            <person name="Choisne N."/>
            <person name="Couloux A."/>
            <person name="Denny R."/>
            <person name="Deshpande S."/>
            <person name="Dai X."/>
            <person name="Doyle J.J."/>
            <person name="Dudez A.M."/>
            <person name="Farmer A.D."/>
            <person name="Fouteau S."/>
            <person name="Franken C."/>
            <person name="Gibelin C."/>
            <person name="Gish J."/>
            <person name="Goldstein S."/>
            <person name="Gonzalez A.J."/>
            <person name="Green P.J."/>
            <person name="Hallab A."/>
            <person name="Hartog M."/>
            <person name="Hua A."/>
            <person name="Humphray S.J."/>
            <person name="Jeong D.H."/>
            <person name="Jing Y."/>
            <person name="Jocker A."/>
            <person name="Kenton S.M."/>
            <person name="Kim D.J."/>
            <person name="Klee K."/>
            <person name="Lai H."/>
            <person name="Lang C."/>
            <person name="Lin S."/>
            <person name="Macmil S.L."/>
            <person name="Magdelenat G."/>
            <person name="Matthews L."/>
            <person name="McCorrison J."/>
            <person name="Monaghan E.L."/>
            <person name="Mun J.H."/>
            <person name="Najar F.Z."/>
            <person name="Nicholson C."/>
            <person name="Noirot C."/>
            <person name="O'Bleness M."/>
            <person name="Paule C.R."/>
            <person name="Poulain J."/>
            <person name="Prion F."/>
            <person name="Qin B."/>
            <person name="Qu C."/>
            <person name="Retzel E.F."/>
            <person name="Riddle C."/>
            <person name="Sallet E."/>
            <person name="Samain S."/>
            <person name="Samson N."/>
            <person name="Sanders I."/>
            <person name="Saurat O."/>
            <person name="Scarpelli C."/>
            <person name="Schiex T."/>
            <person name="Segurens B."/>
            <person name="Severin A.J."/>
            <person name="Sherrier D.J."/>
            <person name="Shi R."/>
            <person name="Sims S."/>
            <person name="Singer S.R."/>
            <person name="Sinharoy S."/>
            <person name="Sterck L."/>
            <person name="Viollet A."/>
            <person name="Wang B.B."/>
            <person name="Wang K."/>
            <person name="Wang M."/>
            <person name="Wang X."/>
            <person name="Warfsmann J."/>
            <person name="Weissenbach J."/>
            <person name="White D.D."/>
            <person name="White J.D."/>
            <person name="Wiley G.B."/>
            <person name="Wincker P."/>
            <person name="Xing Y."/>
            <person name="Yang L."/>
            <person name="Yao Z."/>
            <person name="Ying F."/>
            <person name="Zhai J."/>
            <person name="Zhou L."/>
            <person name="Zuber A."/>
            <person name="Denarie J."/>
            <person name="Dixon R.A."/>
            <person name="May G.D."/>
            <person name="Schwartz D.C."/>
            <person name="Rogers J."/>
            <person name="Quetier F."/>
            <person name="Town C.D."/>
            <person name="Roe B.A."/>
        </authorList>
    </citation>
    <scope>NUCLEOTIDE SEQUENCE [LARGE SCALE GENOMIC DNA]</scope>
    <source>
        <strain evidence="2">A17</strain>
        <strain evidence="3 4">cv. Jemalong A17</strain>
    </source>
</reference>
<evidence type="ECO:0000313" key="3">
    <source>
        <dbReference type="EnsemblPlants" id="KEH19359"/>
    </source>
</evidence>
<dbReference type="EMBL" id="CM001224">
    <property type="protein sequence ID" value="KEH19359.1"/>
    <property type="molecule type" value="Genomic_DNA"/>
</dbReference>
<dbReference type="HOGENOM" id="CLU_2362963_0_0_1"/>
<dbReference type="PaxDb" id="3880-AES66365"/>
<name>A0A072TPG5_MEDTR</name>
<keyword evidence="4" id="KW-1185">Reference proteome</keyword>
<dbReference type="EnsemblPlants" id="KEH19359">
    <property type="protein sequence ID" value="KEH19359"/>
    <property type="gene ID" value="MTR_8g047190"/>
</dbReference>
<dbReference type="AlphaFoldDB" id="A0A072TPG5"/>
<protein>
    <recommendedName>
        <fullName evidence="5">Transmembrane protein</fullName>
    </recommendedName>
</protein>
<feature type="chain" id="PRO_5014498854" description="Transmembrane protein" evidence="1">
    <location>
        <begin position="18"/>
        <end position="96"/>
    </location>
</feature>
<gene>
    <name evidence="2" type="ordered locus">MTR_8g047190</name>
</gene>